<dbReference type="InterPro" id="IPR008638">
    <property type="entry name" value="FhaB/CdiA-like_TPS"/>
</dbReference>
<evidence type="ECO:0000259" key="2">
    <source>
        <dbReference type="SMART" id="SM00912"/>
    </source>
</evidence>
<dbReference type="NCBIfam" id="TIGR01901">
    <property type="entry name" value="adhes_NPXG"/>
    <property type="match status" value="1"/>
</dbReference>
<dbReference type="Gene3D" id="2.160.20.10">
    <property type="entry name" value="Single-stranded right-handed beta-helix, Pectin lyase-like"/>
    <property type="match status" value="3"/>
</dbReference>
<evidence type="ECO:0000313" key="4">
    <source>
        <dbReference type="Proteomes" id="UP000031549"/>
    </source>
</evidence>
<dbReference type="InterPro" id="IPR012334">
    <property type="entry name" value="Pectin_lyas_fold"/>
</dbReference>
<evidence type="ECO:0000256" key="1">
    <source>
        <dbReference type="SAM" id="SignalP"/>
    </source>
</evidence>
<evidence type="ECO:0000313" key="3">
    <source>
        <dbReference type="EMBL" id="NEU74556.1"/>
    </source>
</evidence>
<feature type="signal peptide" evidence="1">
    <location>
        <begin position="1"/>
        <end position="28"/>
    </location>
</feature>
<feature type="chain" id="PRO_5032811292" evidence="1">
    <location>
        <begin position="29"/>
        <end position="1150"/>
    </location>
</feature>
<dbReference type="AlphaFoldDB" id="A0A846HB30"/>
<keyword evidence="4" id="KW-1185">Reference proteome</keyword>
<reference evidence="3 4" key="1">
    <citation type="journal article" date="2015" name="Genome Announc.">
        <title>Draft Genome Sequence of Cyanobacterium Hassallia byssoidea Strain VB512170, Isolated from Monuments in India.</title>
        <authorList>
            <person name="Singh D."/>
            <person name="Chandrababunaidu M.M."/>
            <person name="Panda A."/>
            <person name="Sen D."/>
            <person name="Bhattacharyya S."/>
            <person name="Adhikary S.P."/>
            <person name="Tripathy S."/>
        </authorList>
    </citation>
    <scope>NUCLEOTIDE SEQUENCE [LARGE SCALE GENOMIC DNA]</scope>
    <source>
        <strain evidence="3 4">VB512170</strain>
    </source>
</reference>
<dbReference type="SUPFAM" id="SSF51126">
    <property type="entry name" value="Pectin lyase-like"/>
    <property type="match status" value="5"/>
</dbReference>
<comment type="caution">
    <text evidence="3">The sequence shown here is derived from an EMBL/GenBank/DDBJ whole genome shotgun (WGS) entry which is preliminary data.</text>
</comment>
<protein>
    <submittedName>
        <fullName evidence="3">Filamentous hemagglutinin N-terminal domain-containing protein</fullName>
    </submittedName>
</protein>
<dbReference type="RefSeq" id="WP_052324681.1">
    <property type="nucleotide sequence ID" value="NZ_JTCM02000044.1"/>
</dbReference>
<dbReference type="InterPro" id="IPR011050">
    <property type="entry name" value="Pectin_lyase_fold/virulence"/>
</dbReference>
<dbReference type="Pfam" id="PF05860">
    <property type="entry name" value="TPS"/>
    <property type="match status" value="1"/>
</dbReference>
<dbReference type="EMBL" id="JTCM02000044">
    <property type="protein sequence ID" value="NEU74556.1"/>
    <property type="molecule type" value="Genomic_DNA"/>
</dbReference>
<gene>
    <name evidence="3" type="ORF">PI95_018825</name>
</gene>
<proteinExistence type="predicted"/>
<dbReference type="Proteomes" id="UP000031549">
    <property type="component" value="Unassembled WGS sequence"/>
</dbReference>
<name>A0A846HB30_9CYAN</name>
<feature type="domain" description="Filamentous haemagglutinin FhaB/tRNA nuclease CdiA-like TPS" evidence="2">
    <location>
        <begin position="32"/>
        <end position="145"/>
    </location>
</feature>
<organism evidence="3 4">
    <name type="scientific">Hassallia byssoidea VB512170</name>
    <dbReference type="NCBI Taxonomy" id="1304833"/>
    <lineage>
        <taxon>Bacteria</taxon>
        <taxon>Bacillati</taxon>
        <taxon>Cyanobacteriota</taxon>
        <taxon>Cyanophyceae</taxon>
        <taxon>Nostocales</taxon>
        <taxon>Tolypothrichaceae</taxon>
        <taxon>Hassallia</taxon>
    </lineage>
</organism>
<keyword evidence="1" id="KW-0732">Signal</keyword>
<dbReference type="SMART" id="SM00912">
    <property type="entry name" value="Haemagg_act"/>
    <property type="match status" value="1"/>
</dbReference>
<accession>A0A846HB30</accession>
<sequence>MSGISNRWHWLLGIAGLCTSVFSPNCVAQQISPDGTLPNNSNVSKIGNTFNITGGTQAGSNLFHSFQQFTVPTSGTAFFNNAADIQNVISRVTGGSVSNIDGLIRANGAANLFLINPSGIVFGPNASLNVGGSFLASTASSFNFADGTTFSATAPQSTPLLTISVPIGLQFGQNPANIQVQGSILQGAPNKTLGLVGGNLSLDNSILQIPGGRVELGSVGNSGTVGLNVNGSDLSLNFPDGIGKQDVSLSNRTNVNVLAGGGGSIAINARNLNISGAGTEIRAGIAPGLGSPQSKAGNIEINATEAIIDNGSLVSNAIQANAVGQGSDIIIKTGSLKVSNGARVETSSFGQGNAGNLLIDAQGQVTFINGALGFTSLEATGAGNGGNLQIQAGSVLVTNNSQLRASTLGRGNSGNVIINARDTAEFTNGGFVFSQVEPGGIGNGGETRITTGSLSVTDGAILSASTVGEGDAGRINIEARDTASFNRGGAAFTTVEADGIGNGNDLRVRARSLSVSNGSFLTANTLGRGNAGNVIIEAGDVLFDRGTATSSVGLQNFTEAQGNGGTISISTGSLQLANQAQLLVNSFGREGNAGNININARDAVSLSDQSIIFSQLGGGITGAAGNIDISTGSLQVKSGSILSSESFGQGNGGNITIKARDVVSFLTEGGAFSSVRFGAIGNAGDINITTGSLNTADGSFLAASTLGTGNSGNVRITATDSISLEGVNRSGFAGGIYSEVATAEPGRAGNIDIKTRSLTVKNGARLATDTNGRGDAGSININATDFVTFDGIGSNQRISGAYSLVLPGGMGNADNINITTRNLSLTNGAILTAGTLGQGNAGTININATDSVTITGTGSPTSSTFVGANTEIPGEIGVTSSNVNGIFVQSESTGKAGDIIVTSPKINLDNQGGLIAQSQSGNGGDIKLEVGDLLLLRRGSQISTTAGTAQKGGDGGNITINSPSGFIVAVPNENSDISANAFRGQGGKVDITTSGIYGIESRPRPTDLSDITASSELGVQGTIQINNLNVDPNKGLLQLSAGVVNTPRVVDSSCAAFDNNGSEFTVTGRGGLPPSPDDFLSSDVVWTDSRLSATTAQNPDRTSAAKPSKPKAIEIVPATGWVFNDKGEVTLISSASDANSLVSVPSCAKQ</sequence>